<dbReference type="AlphaFoldDB" id="A0A149RVL2"/>
<evidence type="ECO:0000256" key="1">
    <source>
        <dbReference type="ARBA" id="ARBA00001966"/>
    </source>
</evidence>
<sequence length="643" mass="72505">MTLQSLNKKIMLVVPPISSVTRPSLGVSNLKSAAQRAGFDVSIFYACFDYAEWIGVDLNQKLAEGTRSDLLIGEWIFCDNIRTQPITGKYLNYENDVLVPHEDEHFRDTIRALKDGSEDYVERCAEIILAQEPAIVGISSTFHQHCAALSIARKIKERRSDIIILLGGANCEEEMGRATADLFPWIDYVFSGESEVTFPHFLNLVSQAVERGTLDVERDLADSKLGRKFWDYTMAPPLAQMDDLPIPAFDEYFARLSKSTFRHRVQPALTFESSRGCWWGQKHHCTFCGLNGHTMSFRAKSAERVLSEIKYLSDTWSIHDFAASDNIIAMHHIQQVFDKIPDNSKDRFFYETKANVSEDQLRRLCRAGVTWIQPGVENLSDRVLKIMEKGVSGALNVRLLRLCAEIGLVPTWNYLVGFPGEEDADYVEALDLIPALTHLRPPGGAPAQLRVDRFSPYFTGKAKDLFDVVRPSKSYSYIYEFNDDSISRLAYFFDGFSSRIISGDMLKELSNAIDRWQREYWSTGPVLAGVRIADGMIVRDTRGIATEEVFLLGPDEVALVDSLRNPKTFDFSNRSSFEEKGVSAECLQSLLDRNVVVKIGQQYLSLITDESRRLRTRGELADQPAGYLLSATTRTEAQAEAIA</sequence>
<dbReference type="PANTHER" id="PTHR43409">
    <property type="entry name" value="ANAEROBIC MAGNESIUM-PROTOPORPHYRIN IX MONOMETHYL ESTER CYCLASE-RELATED"/>
    <property type="match status" value="1"/>
</dbReference>
<dbReference type="GO" id="GO:0005829">
    <property type="term" value="C:cytosol"/>
    <property type="evidence" value="ECO:0007669"/>
    <property type="project" value="TreeGrafter"/>
</dbReference>
<dbReference type="RefSeq" id="WP_061507572.1">
    <property type="nucleotide sequence ID" value="NZ_LHZF01000136.1"/>
</dbReference>
<evidence type="ECO:0000259" key="6">
    <source>
        <dbReference type="PROSITE" id="PS51332"/>
    </source>
</evidence>
<proteinExistence type="predicted"/>
<evidence type="ECO:0000256" key="2">
    <source>
        <dbReference type="ARBA" id="ARBA00022691"/>
    </source>
</evidence>
<dbReference type="InterPro" id="IPR051198">
    <property type="entry name" value="BchE-like"/>
</dbReference>
<dbReference type="GO" id="GO:0051536">
    <property type="term" value="F:iron-sulfur cluster binding"/>
    <property type="evidence" value="ECO:0007669"/>
    <property type="project" value="UniProtKB-KW"/>
</dbReference>
<dbReference type="InterPro" id="IPR023404">
    <property type="entry name" value="rSAM_horseshoe"/>
</dbReference>
<dbReference type="EMBL" id="LHZF01000136">
    <property type="protein sequence ID" value="KXV18482.1"/>
    <property type="molecule type" value="Genomic_DNA"/>
</dbReference>
<reference evidence="7 8" key="1">
    <citation type="submission" date="2015-06" db="EMBL/GenBank/DDBJ databases">
        <title>Improved classification and identification of acetic acid bacteria using matrix-assisted laser desorption/ionization time-of-flight mass spectrometry; Gluconobacter nephelii and Gluconobacter uchimurae are later heterotypic synonyms of Gluconobacter japonicus and Gluconobacter oxydans, respectively.</title>
        <authorList>
            <person name="Li L."/>
            <person name="Cleenwerck I."/>
            <person name="De Vuyst L."/>
            <person name="Vandamme P."/>
        </authorList>
    </citation>
    <scope>NUCLEOTIDE SEQUENCE [LARGE SCALE GENOMIC DNA]</scope>
    <source>
        <strain evidence="7 8">LMG 1552</strain>
    </source>
</reference>
<dbReference type="SUPFAM" id="SSF102114">
    <property type="entry name" value="Radical SAM enzymes"/>
    <property type="match status" value="1"/>
</dbReference>
<dbReference type="NCBIfam" id="TIGR03975">
    <property type="entry name" value="rSAM_ocin_1"/>
    <property type="match status" value="1"/>
</dbReference>
<dbReference type="GO" id="GO:0046872">
    <property type="term" value="F:metal ion binding"/>
    <property type="evidence" value="ECO:0007669"/>
    <property type="project" value="UniProtKB-KW"/>
</dbReference>
<dbReference type="Proteomes" id="UP000075526">
    <property type="component" value="Unassembled WGS sequence"/>
</dbReference>
<dbReference type="SFLD" id="SFLDG01082">
    <property type="entry name" value="B12-binding_domain_containing"/>
    <property type="match status" value="1"/>
</dbReference>
<dbReference type="PANTHER" id="PTHR43409:SF7">
    <property type="entry name" value="BLL1977 PROTEIN"/>
    <property type="match status" value="1"/>
</dbReference>
<comment type="cofactor">
    <cofactor evidence="1">
        <name>[4Fe-4S] cluster</name>
        <dbReference type="ChEBI" id="CHEBI:49883"/>
    </cofactor>
</comment>
<evidence type="ECO:0000313" key="7">
    <source>
        <dbReference type="EMBL" id="KXV18482.1"/>
    </source>
</evidence>
<keyword evidence="3" id="KW-0479">Metal-binding</keyword>
<dbReference type="CDD" id="cd01335">
    <property type="entry name" value="Radical_SAM"/>
    <property type="match status" value="1"/>
</dbReference>
<dbReference type="InterPro" id="IPR006638">
    <property type="entry name" value="Elp3/MiaA/NifB-like_rSAM"/>
</dbReference>
<dbReference type="GO" id="GO:0003824">
    <property type="term" value="F:catalytic activity"/>
    <property type="evidence" value="ECO:0007669"/>
    <property type="project" value="InterPro"/>
</dbReference>
<dbReference type="InterPro" id="IPR058240">
    <property type="entry name" value="rSAM_sf"/>
</dbReference>
<dbReference type="PATRIC" id="fig|178901.13.peg.3325"/>
<dbReference type="PROSITE" id="PS51332">
    <property type="entry name" value="B12_BINDING"/>
    <property type="match status" value="1"/>
</dbReference>
<comment type="caution">
    <text evidence="7">The sequence shown here is derived from an EMBL/GenBank/DDBJ whole genome shotgun (WGS) entry which is preliminary data.</text>
</comment>
<dbReference type="GO" id="GO:0031419">
    <property type="term" value="F:cobalamin binding"/>
    <property type="evidence" value="ECO:0007669"/>
    <property type="project" value="InterPro"/>
</dbReference>
<organism evidence="7 8">
    <name type="scientific">Acetobacter malorum</name>
    <dbReference type="NCBI Taxonomy" id="178901"/>
    <lineage>
        <taxon>Bacteria</taxon>
        <taxon>Pseudomonadati</taxon>
        <taxon>Pseudomonadota</taxon>
        <taxon>Alphaproteobacteria</taxon>
        <taxon>Acetobacterales</taxon>
        <taxon>Acetobacteraceae</taxon>
        <taxon>Acetobacter</taxon>
    </lineage>
</organism>
<evidence type="ECO:0000313" key="8">
    <source>
        <dbReference type="Proteomes" id="UP000075526"/>
    </source>
</evidence>
<name>A0A149RVL2_9PROT</name>
<protein>
    <recommendedName>
        <fullName evidence="6">B12-binding domain-containing protein</fullName>
    </recommendedName>
</protein>
<evidence type="ECO:0000256" key="4">
    <source>
        <dbReference type="ARBA" id="ARBA00023004"/>
    </source>
</evidence>
<dbReference type="InterPro" id="IPR023984">
    <property type="entry name" value="rSAM_ocin_1"/>
</dbReference>
<accession>A0A149RVL2</accession>
<keyword evidence="5" id="KW-0411">Iron-sulfur</keyword>
<dbReference type="SFLD" id="SFLDF00324">
    <property type="entry name" value="bacteriocin_maturation"/>
    <property type="match status" value="1"/>
</dbReference>
<dbReference type="SMART" id="SM00729">
    <property type="entry name" value="Elp3"/>
    <property type="match status" value="1"/>
</dbReference>
<dbReference type="InterPro" id="IPR007197">
    <property type="entry name" value="rSAM"/>
</dbReference>
<feature type="domain" description="B12-binding" evidence="6">
    <location>
        <begin position="82"/>
        <end position="212"/>
    </location>
</feature>
<keyword evidence="4" id="KW-0408">Iron</keyword>
<gene>
    <name evidence="7" type="ORF">AD933_03120</name>
</gene>
<evidence type="ECO:0000256" key="3">
    <source>
        <dbReference type="ARBA" id="ARBA00022723"/>
    </source>
</evidence>
<dbReference type="SFLD" id="SFLDS00029">
    <property type="entry name" value="Radical_SAM"/>
    <property type="match status" value="1"/>
</dbReference>
<evidence type="ECO:0000256" key="5">
    <source>
        <dbReference type="ARBA" id="ARBA00023014"/>
    </source>
</evidence>
<keyword evidence="2" id="KW-0949">S-adenosyl-L-methionine</keyword>
<dbReference type="InterPro" id="IPR006158">
    <property type="entry name" value="Cobalamin-bd"/>
</dbReference>
<dbReference type="Gene3D" id="3.80.30.20">
    <property type="entry name" value="tm_1862 like domain"/>
    <property type="match status" value="1"/>
</dbReference>
<dbReference type="Gene3D" id="3.40.50.280">
    <property type="entry name" value="Cobalamin-binding domain"/>
    <property type="match status" value="1"/>
</dbReference>
<dbReference type="Pfam" id="PF04055">
    <property type="entry name" value="Radical_SAM"/>
    <property type="match status" value="1"/>
</dbReference>